<evidence type="ECO:0000313" key="2">
    <source>
        <dbReference type="Proteomes" id="UP000178429"/>
    </source>
</evidence>
<dbReference type="AlphaFoldDB" id="A0A1F8BXA1"/>
<organism evidence="1 2">
    <name type="scientific">Candidatus Woesebacteria bacterium RIFCSPLOWO2_01_FULL_44_14</name>
    <dbReference type="NCBI Taxonomy" id="1802525"/>
    <lineage>
        <taxon>Bacteria</taxon>
        <taxon>Candidatus Woeseibacteriota</taxon>
    </lineage>
</organism>
<evidence type="ECO:0000313" key="1">
    <source>
        <dbReference type="EMBL" id="OGM68731.1"/>
    </source>
</evidence>
<gene>
    <name evidence="1" type="ORF">A2975_05535</name>
</gene>
<reference evidence="1 2" key="1">
    <citation type="journal article" date="2016" name="Nat. Commun.">
        <title>Thousands of microbial genomes shed light on interconnected biogeochemical processes in an aquifer system.</title>
        <authorList>
            <person name="Anantharaman K."/>
            <person name="Brown C.T."/>
            <person name="Hug L.A."/>
            <person name="Sharon I."/>
            <person name="Castelle C.J."/>
            <person name="Probst A.J."/>
            <person name="Thomas B.C."/>
            <person name="Singh A."/>
            <person name="Wilkins M.J."/>
            <person name="Karaoz U."/>
            <person name="Brodie E.L."/>
            <person name="Williams K.H."/>
            <person name="Hubbard S.S."/>
            <person name="Banfield J.F."/>
        </authorList>
    </citation>
    <scope>NUCLEOTIDE SEQUENCE [LARGE SCALE GENOMIC DNA]</scope>
</reference>
<dbReference type="EMBL" id="MGHL01000019">
    <property type="protein sequence ID" value="OGM68731.1"/>
    <property type="molecule type" value="Genomic_DNA"/>
</dbReference>
<dbReference type="STRING" id="1802525.A2975_05535"/>
<accession>A0A1F8BXA1</accession>
<proteinExistence type="predicted"/>
<dbReference type="Proteomes" id="UP000178429">
    <property type="component" value="Unassembled WGS sequence"/>
</dbReference>
<name>A0A1F8BXA1_9BACT</name>
<protein>
    <submittedName>
        <fullName evidence="1">Uncharacterized protein</fullName>
    </submittedName>
</protein>
<comment type="caution">
    <text evidence="1">The sequence shown here is derived from an EMBL/GenBank/DDBJ whole genome shotgun (WGS) entry which is preliminary data.</text>
</comment>
<sequence length="143" mass="16422">MPKEVKDLKAKTHKFYKSLGSLWCGAVEDNVVFNNHGWVHLSYTRSGHKRNVKDLKLRFHLFKHTPEVIKSSKVIIKETSGAIISRRGVSRTAKYFEIAHVCDKGKQHVTVVLRRIESGKLHYYSLRRTNNKVKKALARAGLV</sequence>